<organism evidence="2 3">
    <name type="scientific">Micromonospora krabiensis</name>
    <dbReference type="NCBI Taxonomy" id="307121"/>
    <lineage>
        <taxon>Bacteria</taxon>
        <taxon>Bacillati</taxon>
        <taxon>Actinomycetota</taxon>
        <taxon>Actinomycetes</taxon>
        <taxon>Micromonosporales</taxon>
        <taxon>Micromonosporaceae</taxon>
        <taxon>Micromonospora</taxon>
    </lineage>
</organism>
<proteinExistence type="predicted"/>
<dbReference type="Proteomes" id="UP000199393">
    <property type="component" value="Chromosome I"/>
</dbReference>
<evidence type="ECO:0008006" key="4">
    <source>
        <dbReference type="Google" id="ProtNLM"/>
    </source>
</evidence>
<feature type="transmembrane region" description="Helical" evidence="1">
    <location>
        <begin position="43"/>
        <end position="64"/>
    </location>
</feature>
<dbReference type="InterPro" id="IPR021401">
    <property type="entry name" value="DUF3040"/>
</dbReference>
<gene>
    <name evidence="2" type="ORF">GA0070620_1221</name>
</gene>
<evidence type="ECO:0000256" key="1">
    <source>
        <dbReference type="SAM" id="Phobius"/>
    </source>
</evidence>
<sequence length="239" mass="25682">MDDLERELRDLSTWLETPDPPDVTARVRQRIAAPPRPRRRWRYYLAAALVALGVAVLPPGRAALADAVAGLLRFAGVTIATSPTSPLPSGTPAPLPSQVAVDLAEAARKVRFPVRVPARLGPPERVLVADPDPSGSYRVATLLYRGGALRVDAFDGHLDPVFQKQASGPGVEWVQVDGGFAVWVAGPHTVTYVDPTGEVRVETARLAASTLIWSRADVTYRIEGDLTQTEAIEIAGSLR</sequence>
<evidence type="ECO:0000313" key="3">
    <source>
        <dbReference type="Proteomes" id="UP000199393"/>
    </source>
</evidence>
<dbReference type="EMBL" id="LT598496">
    <property type="protein sequence ID" value="SBV25744.1"/>
    <property type="molecule type" value="Genomic_DNA"/>
</dbReference>
<dbReference type="RefSeq" id="WP_091588957.1">
    <property type="nucleotide sequence ID" value="NZ_JBHRWG010000003.1"/>
</dbReference>
<dbReference type="OrthoDB" id="4328209at2"/>
<keyword evidence="1" id="KW-0812">Transmembrane</keyword>
<name>A0A1C3MZM2_9ACTN</name>
<dbReference type="Pfam" id="PF11239">
    <property type="entry name" value="DUF3040"/>
    <property type="match status" value="1"/>
</dbReference>
<dbReference type="STRING" id="307121.GA0070620_1221"/>
<keyword evidence="3" id="KW-1185">Reference proteome</keyword>
<evidence type="ECO:0000313" key="2">
    <source>
        <dbReference type="EMBL" id="SBV25744.1"/>
    </source>
</evidence>
<accession>A0A1C3MZM2</accession>
<protein>
    <recommendedName>
        <fullName evidence="4">DUF4367 domain-containing protein</fullName>
    </recommendedName>
</protein>
<reference evidence="3" key="1">
    <citation type="submission" date="2016-06" db="EMBL/GenBank/DDBJ databases">
        <authorList>
            <person name="Varghese N."/>
        </authorList>
    </citation>
    <scope>NUCLEOTIDE SEQUENCE [LARGE SCALE GENOMIC DNA]</scope>
    <source>
        <strain evidence="3">DSM 45344</strain>
    </source>
</reference>
<dbReference type="PATRIC" id="fig|307121.4.peg.1251"/>
<dbReference type="AlphaFoldDB" id="A0A1C3MZM2"/>
<keyword evidence="1" id="KW-1133">Transmembrane helix</keyword>
<keyword evidence="1" id="KW-0472">Membrane</keyword>